<keyword evidence="9" id="KW-0812">Transmembrane</keyword>
<dbReference type="KEGG" id="dbc:MFMK1_001253"/>
<keyword evidence="13" id="KW-0547">Nucleotide-binding</keyword>
<dbReference type="InterPro" id="IPR036890">
    <property type="entry name" value="HATPase_C_sf"/>
</dbReference>
<feature type="domain" description="PAC" evidence="12">
    <location>
        <begin position="282"/>
        <end position="334"/>
    </location>
</feature>
<dbReference type="Gene3D" id="3.30.565.10">
    <property type="entry name" value="Histidine kinase-like ATPase, C-terminal domain"/>
    <property type="match status" value="1"/>
</dbReference>
<reference evidence="13 14" key="1">
    <citation type="submission" date="2023-04" db="EMBL/GenBank/DDBJ databases">
        <authorList>
            <person name="Hsu D."/>
        </authorList>
    </citation>
    <scope>NUCLEOTIDE SEQUENCE [LARGE SCALE GENOMIC DNA]</scope>
    <source>
        <strain evidence="13 14">MK1</strain>
    </source>
</reference>
<keyword evidence="8 9" id="KW-0472">Membrane</keyword>
<feature type="transmembrane region" description="Helical" evidence="9">
    <location>
        <begin position="62"/>
        <end position="86"/>
    </location>
</feature>
<dbReference type="GO" id="GO:0000155">
    <property type="term" value="F:phosphorelay sensor kinase activity"/>
    <property type="evidence" value="ECO:0007669"/>
    <property type="project" value="InterPro"/>
</dbReference>
<keyword evidence="9" id="KW-1133">Transmembrane helix</keyword>
<evidence type="ECO:0000256" key="7">
    <source>
        <dbReference type="ARBA" id="ARBA00023012"/>
    </source>
</evidence>
<dbReference type="InterPro" id="IPR005467">
    <property type="entry name" value="His_kinase_dom"/>
</dbReference>
<dbReference type="CDD" id="cd00075">
    <property type="entry name" value="HATPase"/>
    <property type="match status" value="1"/>
</dbReference>
<dbReference type="PANTHER" id="PTHR45453:SF1">
    <property type="entry name" value="PHOSPHATE REGULON SENSOR PROTEIN PHOR"/>
    <property type="match status" value="1"/>
</dbReference>
<dbReference type="PROSITE" id="PS50109">
    <property type="entry name" value="HIS_KIN"/>
    <property type="match status" value="1"/>
</dbReference>
<keyword evidence="14" id="KW-1185">Reference proteome</keyword>
<feature type="transmembrane region" description="Helical" evidence="9">
    <location>
        <begin position="32"/>
        <end position="50"/>
    </location>
</feature>
<dbReference type="Proteomes" id="UP001329915">
    <property type="component" value="Chromosome"/>
</dbReference>
<dbReference type="PROSITE" id="PS50112">
    <property type="entry name" value="PAS"/>
    <property type="match status" value="1"/>
</dbReference>
<keyword evidence="7" id="KW-0902">Two-component regulatory system</keyword>
<dbReference type="InterPro" id="IPR004358">
    <property type="entry name" value="Sig_transdc_His_kin-like_C"/>
</dbReference>
<feature type="transmembrane region" description="Helical" evidence="9">
    <location>
        <begin position="93"/>
        <end position="113"/>
    </location>
</feature>
<evidence type="ECO:0000256" key="4">
    <source>
        <dbReference type="ARBA" id="ARBA00022553"/>
    </source>
</evidence>
<dbReference type="SUPFAM" id="SSF55874">
    <property type="entry name" value="ATPase domain of HSP90 chaperone/DNA topoisomerase II/histidine kinase"/>
    <property type="match status" value="1"/>
</dbReference>
<dbReference type="EC" id="2.7.13.3" evidence="3"/>
<dbReference type="GO" id="GO:0004721">
    <property type="term" value="F:phosphoprotein phosphatase activity"/>
    <property type="evidence" value="ECO:0007669"/>
    <property type="project" value="TreeGrafter"/>
</dbReference>
<evidence type="ECO:0000256" key="3">
    <source>
        <dbReference type="ARBA" id="ARBA00012438"/>
    </source>
</evidence>
<sequence length="584" mass="66858">MSWFIPSEIAQMALSSVLALVFFYHYWHDRKIYLLIWGSAWTLWSLKYPYEILAFLGHNSIIIHASALLCWLLGGTLLPIGIFKFIDKKLPRIWTYGAISLCLWIFASLFIGLPDSVRLVPIFFFLGLIFIWAGVGLLKSKETEVTGKYITGWLFIILGIHLADYPFLVQASWLAAIGYIIAAILAFVLAHSTLLVYYQKIRDDLSKNEQRFRLLAENAQDIIFRYQLNPKPSMEYISPAAATITGYTIDEFYNDPDLFVRLIHPEHRSAFSHSLEPDIMLKKSILRWVKKDGKTIWVELYNTPILNKERKPLVVEGIARDVTARKLAEEKALRNEKSRRDLLTNVSHDLRTPITSIQGYLEALLENVISEPEEREQCLRLVHTRVLGINRLIQDLFDLTRLETQQTSFHFSRFSLEELMDITYEKYKYDVEQAGKKLLLEKPAAYTGPSKTHAVTFVETSLKDTLTIDYDRIDQVFNNLISNALKHTPINGRIVLSYMFAQDKEETIITIQNDGAGIAEKDLPYIFDRFYKASKSRESSKNSSGLGLAISKEIVNAHGGLIWAESILNRGSSFHFTLPVSGTK</sequence>
<dbReference type="NCBIfam" id="TIGR00229">
    <property type="entry name" value="sensory_box"/>
    <property type="match status" value="1"/>
</dbReference>
<evidence type="ECO:0000256" key="9">
    <source>
        <dbReference type="SAM" id="Phobius"/>
    </source>
</evidence>
<evidence type="ECO:0000259" key="11">
    <source>
        <dbReference type="PROSITE" id="PS50112"/>
    </source>
</evidence>
<dbReference type="Pfam" id="PF02518">
    <property type="entry name" value="HATPase_c"/>
    <property type="match status" value="1"/>
</dbReference>
<dbReference type="Pfam" id="PF08447">
    <property type="entry name" value="PAS_3"/>
    <property type="match status" value="1"/>
</dbReference>
<keyword evidence="4" id="KW-0597">Phosphoprotein</keyword>
<dbReference type="AlphaFoldDB" id="A0AAU0UKP2"/>
<comment type="subcellular location">
    <subcellularLocation>
        <location evidence="2">Membrane</location>
    </subcellularLocation>
</comment>
<feature type="transmembrane region" description="Helical" evidence="9">
    <location>
        <begin position="6"/>
        <end position="25"/>
    </location>
</feature>
<dbReference type="SMART" id="SM00387">
    <property type="entry name" value="HATPase_c"/>
    <property type="match status" value="1"/>
</dbReference>
<evidence type="ECO:0000256" key="6">
    <source>
        <dbReference type="ARBA" id="ARBA00022777"/>
    </source>
</evidence>
<dbReference type="SUPFAM" id="SSF47384">
    <property type="entry name" value="Homodimeric domain of signal transducing histidine kinase"/>
    <property type="match status" value="1"/>
</dbReference>
<dbReference type="InterPro" id="IPR013655">
    <property type="entry name" value="PAS_fold_3"/>
</dbReference>
<evidence type="ECO:0000259" key="10">
    <source>
        <dbReference type="PROSITE" id="PS50109"/>
    </source>
</evidence>
<dbReference type="PRINTS" id="PR00344">
    <property type="entry name" value="BCTRLSENSOR"/>
</dbReference>
<dbReference type="InterPro" id="IPR036097">
    <property type="entry name" value="HisK_dim/P_sf"/>
</dbReference>
<feature type="domain" description="PAS" evidence="11">
    <location>
        <begin position="208"/>
        <end position="276"/>
    </location>
</feature>
<dbReference type="Gene3D" id="3.30.450.20">
    <property type="entry name" value="PAS domain"/>
    <property type="match status" value="1"/>
</dbReference>
<evidence type="ECO:0000256" key="1">
    <source>
        <dbReference type="ARBA" id="ARBA00000085"/>
    </source>
</evidence>
<organism evidence="13 14">
    <name type="scientific">Metallumcola ferriviriculae</name>
    <dbReference type="NCBI Taxonomy" id="3039180"/>
    <lineage>
        <taxon>Bacteria</taxon>
        <taxon>Bacillati</taxon>
        <taxon>Bacillota</taxon>
        <taxon>Clostridia</taxon>
        <taxon>Neomoorellales</taxon>
        <taxon>Desulfitibacteraceae</taxon>
        <taxon>Metallumcola</taxon>
    </lineage>
</organism>
<dbReference type="CDD" id="cd00130">
    <property type="entry name" value="PAS"/>
    <property type="match status" value="1"/>
</dbReference>
<accession>A0AAU0UKP2</accession>
<dbReference type="GO" id="GO:0005886">
    <property type="term" value="C:plasma membrane"/>
    <property type="evidence" value="ECO:0007669"/>
    <property type="project" value="TreeGrafter"/>
</dbReference>
<dbReference type="InterPro" id="IPR000014">
    <property type="entry name" value="PAS"/>
</dbReference>
<dbReference type="InterPro" id="IPR035965">
    <property type="entry name" value="PAS-like_dom_sf"/>
</dbReference>
<dbReference type="SMART" id="SM00388">
    <property type="entry name" value="HisKA"/>
    <property type="match status" value="1"/>
</dbReference>
<dbReference type="FunFam" id="3.30.565.10:FF:000006">
    <property type="entry name" value="Sensor histidine kinase WalK"/>
    <property type="match status" value="1"/>
</dbReference>
<feature type="domain" description="Histidine kinase" evidence="10">
    <location>
        <begin position="345"/>
        <end position="582"/>
    </location>
</feature>
<dbReference type="Pfam" id="PF00512">
    <property type="entry name" value="HisKA"/>
    <property type="match status" value="1"/>
</dbReference>
<feature type="transmembrane region" description="Helical" evidence="9">
    <location>
        <begin position="119"/>
        <end position="138"/>
    </location>
</feature>
<dbReference type="InterPro" id="IPR050351">
    <property type="entry name" value="BphY/WalK/GraS-like"/>
</dbReference>
<comment type="catalytic activity">
    <reaction evidence="1">
        <text>ATP + protein L-histidine = ADP + protein N-phospho-L-histidine.</text>
        <dbReference type="EC" id="2.7.13.3"/>
    </reaction>
</comment>
<evidence type="ECO:0000313" key="13">
    <source>
        <dbReference type="EMBL" id="WRO21445.1"/>
    </source>
</evidence>
<feature type="transmembrane region" description="Helical" evidence="9">
    <location>
        <begin position="150"/>
        <end position="168"/>
    </location>
</feature>
<dbReference type="CDD" id="cd00082">
    <property type="entry name" value="HisKA"/>
    <property type="match status" value="1"/>
</dbReference>
<dbReference type="RefSeq" id="WP_366924289.1">
    <property type="nucleotide sequence ID" value="NZ_CP121694.1"/>
</dbReference>
<keyword evidence="13" id="KW-0067">ATP-binding</keyword>
<dbReference type="PANTHER" id="PTHR45453">
    <property type="entry name" value="PHOSPHATE REGULON SENSOR PROTEIN PHOR"/>
    <property type="match status" value="1"/>
</dbReference>
<dbReference type="GO" id="GO:0016036">
    <property type="term" value="P:cellular response to phosphate starvation"/>
    <property type="evidence" value="ECO:0007669"/>
    <property type="project" value="TreeGrafter"/>
</dbReference>
<dbReference type="InterPro" id="IPR001610">
    <property type="entry name" value="PAC"/>
</dbReference>
<evidence type="ECO:0000313" key="14">
    <source>
        <dbReference type="Proteomes" id="UP001329915"/>
    </source>
</evidence>
<evidence type="ECO:0000256" key="2">
    <source>
        <dbReference type="ARBA" id="ARBA00004370"/>
    </source>
</evidence>
<dbReference type="InterPro" id="IPR003594">
    <property type="entry name" value="HATPase_dom"/>
</dbReference>
<dbReference type="PROSITE" id="PS50113">
    <property type="entry name" value="PAC"/>
    <property type="match status" value="1"/>
</dbReference>
<proteinExistence type="predicted"/>
<name>A0AAU0UKP2_9FIRM</name>
<dbReference type="Gene3D" id="1.10.287.130">
    <property type="match status" value="1"/>
</dbReference>
<dbReference type="SMART" id="SM00086">
    <property type="entry name" value="PAC"/>
    <property type="match status" value="1"/>
</dbReference>
<dbReference type="InterPro" id="IPR000700">
    <property type="entry name" value="PAS-assoc_C"/>
</dbReference>
<keyword evidence="6" id="KW-0418">Kinase</keyword>
<evidence type="ECO:0000256" key="8">
    <source>
        <dbReference type="ARBA" id="ARBA00023136"/>
    </source>
</evidence>
<dbReference type="FunFam" id="1.10.287.130:FF:000001">
    <property type="entry name" value="Two-component sensor histidine kinase"/>
    <property type="match status" value="1"/>
</dbReference>
<gene>
    <name evidence="13" type="ORF">MFMK1_001253</name>
</gene>
<dbReference type="SMART" id="SM00091">
    <property type="entry name" value="PAS"/>
    <property type="match status" value="1"/>
</dbReference>
<evidence type="ECO:0000256" key="5">
    <source>
        <dbReference type="ARBA" id="ARBA00022679"/>
    </source>
</evidence>
<feature type="transmembrane region" description="Helical" evidence="9">
    <location>
        <begin position="174"/>
        <end position="198"/>
    </location>
</feature>
<dbReference type="SUPFAM" id="SSF55785">
    <property type="entry name" value="PYP-like sensor domain (PAS domain)"/>
    <property type="match status" value="1"/>
</dbReference>
<keyword evidence="5" id="KW-0808">Transferase</keyword>
<dbReference type="InterPro" id="IPR003661">
    <property type="entry name" value="HisK_dim/P_dom"/>
</dbReference>
<dbReference type="EMBL" id="CP121694">
    <property type="protein sequence ID" value="WRO21445.1"/>
    <property type="molecule type" value="Genomic_DNA"/>
</dbReference>
<protein>
    <recommendedName>
        <fullName evidence="3">histidine kinase</fullName>
        <ecNumber evidence="3">2.7.13.3</ecNumber>
    </recommendedName>
</protein>
<dbReference type="GO" id="GO:0005524">
    <property type="term" value="F:ATP binding"/>
    <property type="evidence" value="ECO:0007669"/>
    <property type="project" value="UniProtKB-KW"/>
</dbReference>
<evidence type="ECO:0000259" key="12">
    <source>
        <dbReference type="PROSITE" id="PS50113"/>
    </source>
</evidence>